<feature type="transmembrane region" description="Helical" evidence="1">
    <location>
        <begin position="139"/>
        <end position="161"/>
    </location>
</feature>
<dbReference type="AlphaFoldDB" id="A0A8C9W845"/>
<accession>A0A8C9W845</accession>
<evidence type="ECO:0000313" key="3">
    <source>
        <dbReference type="Proteomes" id="UP000694397"/>
    </source>
</evidence>
<dbReference type="PANTHER" id="PTHR16915:SF0">
    <property type="entry name" value="RADIATION-INDUCIBLE IMMEDIATE-EARLY GENE IEX-1"/>
    <property type="match status" value="1"/>
</dbReference>
<dbReference type="GO" id="GO:0043066">
    <property type="term" value="P:negative regulation of apoptotic process"/>
    <property type="evidence" value="ECO:0007669"/>
    <property type="project" value="InterPro"/>
</dbReference>
<keyword evidence="1" id="KW-0472">Membrane</keyword>
<dbReference type="InterPro" id="IPR024829">
    <property type="entry name" value="IEX-1"/>
</dbReference>
<keyword evidence="1" id="KW-0812">Transmembrane</keyword>
<reference evidence="2 3" key="1">
    <citation type="submission" date="2019-04" db="EMBL/GenBank/DDBJ databases">
        <authorList>
            <consortium name="Wellcome Sanger Institute Data Sharing"/>
        </authorList>
    </citation>
    <scope>NUCLEOTIDE SEQUENCE [LARGE SCALE GENOMIC DNA]</scope>
</reference>
<proteinExistence type="predicted"/>
<dbReference type="PANTHER" id="PTHR16915">
    <property type="entry name" value="IMMEDIATE EARLY RESPONSE 3"/>
    <property type="match status" value="1"/>
</dbReference>
<organism evidence="2 3">
    <name type="scientific">Scleropages formosus</name>
    <name type="common">Asian bonytongue</name>
    <name type="synonym">Osteoglossum formosum</name>
    <dbReference type="NCBI Taxonomy" id="113540"/>
    <lineage>
        <taxon>Eukaryota</taxon>
        <taxon>Metazoa</taxon>
        <taxon>Chordata</taxon>
        <taxon>Craniata</taxon>
        <taxon>Vertebrata</taxon>
        <taxon>Euteleostomi</taxon>
        <taxon>Actinopterygii</taxon>
        <taxon>Neopterygii</taxon>
        <taxon>Teleostei</taxon>
        <taxon>Osteoglossocephala</taxon>
        <taxon>Osteoglossomorpha</taxon>
        <taxon>Osteoglossiformes</taxon>
        <taxon>Osteoglossidae</taxon>
        <taxon>Scleropages</taxon>
    </lineage>
</organism>
<dbReference type="PRINTS" id="PR02100">
    <property type="entry name" value="GENEIEX1"/>
</dbReference>
<sequence length="162" mass="18506">MTVFARSDSLVLSIPSSSTSSSLYTEHFAFSQMPRSREPEIFTFEESPAAIPQPHRSASLRQRRKITRVMYPSKVRKYLPPAEKSPVKRWLIILCLVVCVQIYAEEGYTTESPAADSAAPDTTTHDDVRVLSLDCCTDVFVCLFVCLFYLFIYCIYFVSFIY</sequence>
<dbReference type="OrthoDB" id="9949267at2759"/>
<reference evidence="2" key="3">
    <citation type="submission" date="2025-09" db="UniProtKB">
        <authorList>
            <consortium name="Ensembl"/>
        </authorList>
    </citation>
    <scope>IDENTIFICATION</scope>
</reference>
<dbReference type="Ensembl" id="ENSSFOT00015071066.1">
    <property type="protein sequence ID" value="ENSSFOP00015070273.1"/>
    <property type="gene ID" value="ENSSFOG00015027175.1"/>
</dbReference>
<keyword evidence="1" id="KW-1133">Transmembrane helix</keyword>
<dbReference type="GeneTree" id="ENSGT00940000169174"/>
<dbReference type="Proteomes" id="UP000694397">
    <property type="component" value="Chromosome 21"/>
</dbReference>
<evidence type="ECO:0000256" key="1">
    <source>
        <dbReference type="SAM" id="Phobius"/>
    </source>
</evidence>
<evidence type="ECO:0008006" key="4">
    <source>
        <dbReference type="Google" id="ProtNLM"/>
    </source>
</evidence>
<keyword evidence="3" id="KW-1185">Reference proteome</keyword>
<protein>
    <recommendedName>
        <fullName evidence="4">Radiation-inducible immediate-early gene IEX-1</fullName>
    </recommendedName>
</protein>
<name>A0A8C9W845_SCLFO</name>
<gene>
    <name evidence="2" type="primary">ier3</name>
</gene>
<reference evidence="2" key="2">
    <citation type="submission" date="2025-08" db="UniProtKB">
        <authorList>
            <consortium name="Ensembl"/>
        </authorList>
    </citation>
    <scope>IDENTIFICATION</scope>
</reference>
<evidence type="ECO:0000313" key="2">
    <source>
        <dbReference type="Ensembl" id="ENSSFOP00015070273.1"/>
    </source>
</evidence>